<proteinExistence type="predicted"/>
<evidence type="ECO:0000256" key="1">
    <source>
        <dbReference type="SAM" id="SignalP"/>
    </source>
</evidence>
<dbReference type="RefSeq" id="WP_265425142.1">
    <property type="nucleotide sequence ID" value="NZ_JAPFPW010000010.1"/>
</dbReference>
<dbReference type="Proteomes" id="UP001209681">
    <property type="component" value="Unassembled WGS sequence"/>
</dbReference>
<evidence type="ECO:0000313" key="3">
    <source>
        <dbReference type="Proteomes" id="UP001209681"/>
    </source>
</evidence>
<dbReference type="PROSITE" id="PS51257">
    <property type="entry name" value="PROKAR_LIPOPROTEIN"/>
    <property type="match status" value="1"/>
</dbReference>
<name>A0ABT3N9T0_9BACT</name>
<feature type="chain" id="PRO_5046311567" evidence="1">
    <location>
        <begin position="34"/>
        <end position="263"/>
    </location>
</feature>
<organism evidence="2 3">
    <name type="scientific">Desulfobotulus pelophilus</name>
    <dbReference type="NCBI Taxonomy" id="2823377"/>
    <lineage>
        <taxon>Bacteria</taxon>
        <taxon>Pseudomonadati</taxon>
        <taxon>Thermodesulfobacteriota</taxon>
        <taxon>Desulfobacteria</taxon>
        <taxon>Desulfobacterales</taxon>
        <taxon>Desulfobacteraceae</taxon>
        <taxon>Desulfobotulus</taxon>
    </lineage>
</organism>
<dbReference type="InterPro" id="IPR029045">
    <property type="entry name" value="ClpP/crotonase-like_dom_sf"/>
</dbReference>
<comment type="caution">
    <text evidence="2">The sequence shown here is derived from an EMBL/GenBank/DDBJ whole genome shotgun (WGS) entry which is preliminary data.</text>
</comment>
<keyword evidence="3" id="KW-1185">Reference proteome</keyword>
<evidence type="ECO:0000313" key="2">
    <source>
        <dbReference type="EMBL" id="MCW7754222.1"/>
    </source>
</evidence>
<accession>A0ABT3N9T0</accession>
<dbReference type="EMBL" id="JAPFPW010000010">
    <property type="protein sequence ID" value="MCW7754222.1"/>
    <property type="molecule type" value="Genomic_DNA"/>
</dbReference>
<dbReference type="SUPFAM" id="SSF52096">
    <property type="entry name" value="ClpP/crotonase"/>
    <property type="match status" value="1"/>
</dbReference>
<keyword evidence="1" id="KW-0732">Signal</keyword>
<gene>
    <name evidence="2" type="ORF">OOT00_09505</name>
</gene>
<reference evidence="2 3" key="1">
    <citation type="submission" date="2022-11" db="EMBL/GenBank/DDBJ databases">
        <title>Desulfobotulus tamanensis H1 sp. nov. - anaerobic, alkaliphilic, sulphate reducing bacterium isolated from terrestrial mud volcano.</title>
        <authorList>
            <person name="Frolova A."/>
            <person name="Merkel A.Y."/>
            <person name="Slobodkin A.I."/>
        </authorList>
    </citation>
    <scope>NUCLEOTIDE SEQUENCE [LARGE SCALE GENOMIC DNA]</scope>
    <source>
        <strain evidence="2 3">H1</strain>
    </source>
</reference>
<protein>
    <submittedName>
        <fullName evidence="2">Uncharacterized protein</fullName>
    </submittedName>
</protein>
<feature type="signal peptide" evidence="1">
    <location>
        <begin position="1"/>
        <end position="33"/>
    </location>
</feature>
<sequence>MKTGFLPSNFRLSAYLLATLWFAFMACTGPASSVSSLDPSAETALIRLQGKTATFAGALTEENLKAFLRAVDGKNISKLIIASAGGEVNAGMTMGEWVFVNQVDVAVERMCMSSCANYIFTAGVQKTIHKDSIVGWHGNVHQTIKESDTSIRTAIMETYEQLPKEQKDRMDITLIIEQEIRQAQEYFTQSLEREKRFFTSIGVDEYLCRIGNQEYGAEDFFLLSIQDMMRFGVTGVKAPDGYETTDLAPFRKTGKSVEFIRID</sequence>